<evidence type="ECO:0000259" key="4">
    <source>
        <dbReference type="Pfam" id="PF17829"/>
    </source>
</evidence>
<feature type="domain" description="Gylcosyl hydrolase 115 C-terminal" evidence="4">
    <location>
        <begin position="809"/>
        <end position="977"/>
    </location>
</feature>
<gene>
    <name evidence="5" type="ORF">TH63_10760</name>
</gene>
<evidence type="ECO:0000256" key="2">
    <source>
        <dbReference type="SAM" id="Coils"/>
    </source>
</evidence>
<evidence type="ECO:0000313" key="6">
    <source>
        <dbReference type="Proteomes" id="UP000036458"/>
    </source>
</evidence>
<proteinExistence type="predicted"/>
<dbReference type="Pfam" id="PF15979">
    <property type="entry name" value="Glyco_hydro_115"/>
    <property type="match status" value="1"/>
</dbReference>
<dbReference type="InterPro" id="IPR042301">
    <property type="entry name" value="GH115_sf"/>
</dbReference>
<feature type="chain" id="PRO_5005211518" description="Gylcosyl hydrolase 115 C-terminal domain-containing protein" evidence="3">
    <location>
        <begin position="23"/>
        <end position="984"/>
    </location>
</feature>
<dbReference type="AlphaFoldDB" id="A0A0H4W6F2"/>
<dbReference type="InterPro" id="IPR029018">
    <property type="entry name" value="Hex-like_dom2"/>
</dbReference>
<dbReference type="PANTHER" id="PTHR37842">
    <property type="match status" value="1"/>
</dbReference>
<keyword evidence="2" id="KW-0175">Coiled coil</keyword>
<dbReference type="KEGG" id="ruf:TH63_10760"/>
<dbReference type="Gene3D" id="2.60.120.1620">
    <property type="match status" value="1"/>
</dbReference>
<sequence>MKRQFSLVLLILAILANFSVRAQNKATLQVTTVASPGAFPLVQGGKAAPILVDGKDAEVVRIAARALGEDIKAVTGFTPEIGKTGPNQVIGLPVIMGTLGQSALIDQLVKEKKLLVGDVKGKWESYTMAVVEKPFANVAQALVIAGSDRRGTAFGAFELSRLMGVSPWVWWADVAPAHKADLFVTPGMLVQGPPSVKYRGIFLNDEDWGLQPWAARSLDKDIQDIGPNTYAKIFELLLRLKANLIWPAMHPSTKAFFHYPGNPQVADDYAIMVGTSHAEPMLRNNVDEWKSATMGAFDYFKNRKSVQKYWEKRVKEAKNVDAIYTMGMRGEHDSGMQGAKTIADAATILETIISDQRAMLQKHINQNVEAVPQVFTAYKEVLDIYDHGLKLPEDITLVWPDDNYGYLHRLSNPQEQKRPGGSGVYYHASYWGRPHDYLWLSTTHPSLIREEMMKAYALKSDKLWVVNVGDLKPQEYNLELFLDMAYYAPAFQESGSVQKHLQKWTQETFGQEKAAAISSLLWEYYQLAFERKPEFMGWSRTEPTTQTTYTAYNHFFYGDEAQRRLDRYEALEKQVKELRTQISAQKADAFYQLVYYPVVGASLMNKKFLYRDKSYLFAKQQRASAQEYAQLSRQAYEEIVKETAFYNNQLANGKWAGMMSMKPRDLPAYQAPVLPEIKLNPTAPWGVAPEGFVTKDSSLVPGPTLSLPMFQPWGGQRYFVDVFLTGSQPLSWKANASDKWIKLSTEKGKLTSAEGQKQQRLWVSIDVSKVPKHQKSKGYITFKANGIKIKLEVNVASAPETPDLDFYRGFMENNGYVSIFAGNFTRQIEKQGRSWEPVAGLGHTQKALMAPLSFAATVTDPEKIKENAPIVEYDFYSLTAAAPIVSVYTLPTHPVTSSFSMRYGVSIDDGPIKVLDFKTVGRSEEWKVNVLENRAKRQVKSPSLAPGKHTLKIYLLDPGVVLDYITIDLGGLKKAYSIIPETVK</sequence>
<accession>A0A0H4W6F2</accession>
<dbReference type="Pfam" id="PF17829">
    <property type="entry name" value="GH115_C"/>
    <property type="match status" value="1"/>
</dbReference>
<evidence type="ECO:0000313" key="5">
    <source>
        <dbReference type="EMBL" id="AKQ46011.1"/>
    </source>
</evidence>
<dbReference type="EMBL" id="CP010777">
    <property type="protein sequence ID" value="AKQ46011.1"/>
    <property type="molecule type" value="Genomic_DNA"/>
</dbReference>
<dbReference type="InterPro" id="IPR031924">
    <property type="entry name" value="GH115"/>
</dbReference>
<evidence type="ECO:0000256" key="3">
    <source>
        <dbReference type="SAM" id="SignalP"/>
    </source>
</evidence>
<dbReference type="Proteomes" id="UP000036458">
    <property type="component" value="Chromosome"/>
</dbReference>
<dbReference type="Gene3D" id="1.20.58.2150">
    <property type="match status" value="1"/>
</dbReference>
<keyword evidence="6" id="KW-1185">Reference proteome</keyword>
<dbReference type="Gene3D" id="3.20.20.520">
    <property type="entry name" value="Glycosyl hydrolase family 115"/>
    <property type="match status" value="1"/>
</dbReference>
<feature type="signal peptide" evidence="3">
    <location>
        <begin position="1"/>
        <end position="22"/>
    </location>
</feature>
<dbReference type="PANTHER" id="PTHR37842:SF2">
    <property type="entry name" value="GYLCOSYL HYDROLASE 115 C-TERMINAL DOMAIN-CONTAINING PROTEIN"/>
    <property type="match status" value="1"/>
</dbReference>
<evidence type="ECO:0000256" key="1">
    <source>
        <dbReference type="ARBA" id="ARBA00022801"/>
    </source>
</evidence>
<dbReference type="PATRIC" id="fig|1379910.4.peg.2338"/>
<organism evidence="5 6">
    <name type="scientific">Rufibacter radiotolerans</name>
    <dbReference type="NCBI Taxonomy" id="1379910"/>
    <lineage>
        <taxon>Bacteria</taxon>
        <taxon>Pseudomonadati</taxon>
        <taxon>Bacteroidota</taxon>
        <taxon>Cytophagia</taxon>
        <taxon>Cytophagales</taxon>
        <taxon>Hymenobacteraceae</taxon>
        <taxon>Rufibacter</taxon>
    </lineage>
</organism>
<protein>
    <recommendedName>
        <fullName evidence="4">Gylcosyl hydrolase 115 C-terminal domain-containing protein</fullName>
    </recommendedName>
</protein>
<dbReference type="SUPFAM" id="SSF55545">
    <property type="entry name" value="beta-N-acetylhexosaminidase-like domain"/>
    <property type="match status" value="1"/>
</dbReference>
<dbReference type="Gene3D" id="3.30.379.10">
    <property type="entry name" value="Chitobiase/beta-hexosaminidase domain 2-like"/>
    <property type="match status" value="1"/>
</dbReference>
<dbReference type="STRING" id="1379910.TH63_10760"/>
<dbReference type="GO" id="GO:0016787">
    <property type="term" value="F:hydrolase activity"/>
    <property type="evidence" value="ECO:0007669"/>
    <property type="project" value="UniProtKB-KW"/>
</dbReference>
<name>A0A0H4W6F2_9BACT</name>
<keyword evidence="1" id="KW-0378">Hydrolase</keyword>
<dbReference type="GO" id="GO:0005975">
    <property type="term" value="P:carbohydrate metabolic process"/>
    <property type="evidence" value="ECO:0007669"/>
    <property type="project" value="UniProtKB-ARBA"/>
</dbReference>
<reference evidence="5 6" key="1">
    <citation type="submission" date="2015-01" db="EMBL/GenBank/DDBJ databases">
        <title>Rufibacter sp./DG31D/ whole genome sequencing.</title>
        <authorList>
            <person name="Kim M.K."/>
            <person name="Srinivasan S."/>
            <person name="Lee J.-J."/>
        </authorList>
    </citation>
    <scope>NUCLEOTIDE SEQUENCE [LARGE SCALE GENOMIC DNA]</scope>
    <source>
        <strain evidence="5 6">DG31D</strain>
    </source>
</reference>
<keyword evidence="3" id="KW-0732">Signal</keyword>
<dbReference type="OrthoDB" id="8727830at2"/>
<feature type="coiled-coil region" evidence="2">
    <location>
        <begin position="561"/>
        <end position="588"/>
    </location>
</feature>
<dbReference type="InterPro" id="IPR041437">
    <property type="entry name" value="GH115_C"/>
</dbReference>
<dbReference type="RefSeq" id="WP_076606465.1">
    <property type="nucleotide sequence ID" value="NZ_CP010777.1"/>
</dbReference>